<dbReference type="AlphaFoldDB" id="A0A2K1QCP5"/>
<dbReference type="GO" id="GO:0015074">
    <property type="term" value="P:DNA integration"/>
    <property type="evidence" value="ECO:0007669"/>
    <property type="project" value="UniProtKB-KW"/>
</dbReference>
<dbReference type="PROSITE" id="PS51898">
    <property type="entry name" value="TYR_RECOMBINASE"/>
    <property type="match status" value="1"/>
</dbReference>
<reference evidence="8" key="1">
    <citation type="submission" date="2017-09" db="EMBL/GenBank/DDBJ databases">
        <authorList>
            <person name="Palmer M."/>
            <person name="Steenkamp E.T."/>
            <person name="Coetzee M.P."/>
            <person name="Avontuur J.R."/>
            <person name="Van Zyl E."/>
            <person name="Chan W.-Y."/>
            <person name="Blom J."/>
            <person name="Venter S.N."/>
        </authorList>
    </citation>
    <scope>NUCLEOTIDE SEQUENCE [LARGE SCALE GENOMIC DNA]</scope>
    <source>
        <strain evidence="8">QC88-366</strain>
    </source>
</reference>
<dbReference type="PROSITE" id="PS51900">
    <property type="entry name" value="CB"/>
    <property type="match status" value="1"/>
</dbReference>
<comment type="caution">
    <text evidence="7">The sequence shown here is derived from an EMBL/GenBank/DDBJ whole genome shotgun (WGS) entry which is preliminary data.</text>
</comment>
<dbReference type="RefSeq" id="WP_103058275.1">
    <property type="nucleotide sequence ID" value="NZ_BSOF01000026.1"/>
</dbReference>
<evidence type="ECO:0000256" key="1">
    <source>
        <dbReference type="ARBA" id="ARBA00022908"/>
    </source>
</evidence>
<evidence type="ECO:0000313" key="8">
    <source>
        <dbReference type="Proteomes" id="UP000236345"/>
    </source>
</evidence>
<dbReference type="GO" id="GO:0003677">
    <property type="term" value="F:DNA binding"/>
    <property type="evidence" value="ECO:0007669"/>
    <property type="project" value="UniProtKB-UniRule"/>
</dbReference>
<accession>A0A2K1QCP5</accession>
<dbReference type="CDD" id="cd00796">
    <property type="entry name" value="INT_Rci_Hp1_C"/>
    <property type="match status" value="1"/>
</dbReference>
<dbReference type="EMBL" id="NWUO01000002">
    <property type="protein sequence ID" value="PNS12805.1"/>
    <property type="molecule type" value="Genomic_DNA"/>
</dbReference>
<dbReference type="Proteomes" id="UP000236345">
    <property type="component" value="Unassembled WGS sequence"/>
</dbReference>
<keyword evidence="3" id="KW-0233">DNA recombination</keyword>
<dbReference type="InterPro" id="IPR011010">
    <property type="entry name" value="DNA_brk_join_enz"/>
</dbReference>
<dbReference type="GO" id="GO:0006310">
    <property type="term" value="P:DNA recombination"/>
    <property type="evidence" value="ECO:0007669"/>
    <property type="project" value="UniProtKB-KW"/>
</dbReference>
<dbReference type="InterPro" id="IPR057084">
    <property type="entry name" value="Int_N"/>
</dbReference>
<feature type="domain" description="Core-binding (CB)" evidence="6">
    <location>
        <begin position="59"/>
        <end position="151"/>
    </location>
</feature>
<dbReference type="PANTHER" id="PTHR30349:SF93">
    <property type="entry name" value="FELS-2 PROPHAGE PROTEIN"/>
    <property type="match status" value="1"/>
</dbReference>
<dbReference type="PANTHER" id="PTHR30349">
    <property type="entry name" value="PHAGE INTEGRASE-RELATED"/>
    <property type="match status" value="1"/>
</dbReference>
<evidence type="ECO:0000256" key="3">
    <source>
        <dbReference type="ARBA" id="ARBA00023172"/>
    </source>
</evidence>
<evidence type="ECO:0000313" key="7">
    <source>
        <dbReference type="EMBL" id="PNS12805.1"/>
    </source>
</evidence>
<protein>
    <submittedName>
        <fullName evidence="7">Integrase</fullName>
    </submittedName>
</protein>
<dbReference type="Pfam" id="PF00589">
    <property type="entry name" value="Phage_integrase"/>
    <property type="match status" value="1"/>
</dbReference>
<dbReference type="OrthoDB" id="9795573at2"/>
<sequence length="358" mass="40762">MAIRKQKDGKWLCECYPNGREGKRIRKMFRTRAEAAAFESFQMDEAKAKPWLGEKEDRRKLSELITLWYKLHGCSLGDKKGRLGKLHIICRGLGDPIAIKITAKDWAHYRERRLSGLIENGYKTSEKSLKVKVGTVNREHCFLRAVFNELERLGEINYPNPLKNIREFDEPEKEMSWLTEAQISRLLAACDLHGNPELTLIVRICLSTGARWSEAAGLKASQISPNKITFINTKGKKNRTVPIGDELYNDLKDKEGTFFSECYRQFYRVIRLAAIELPEGQMSHVLRHSFASHFMMAGGNIVVLQRILGHSDIRVTMRYAHFAPDHLEEAISNNPLARMARMNGGKMAAESPTGANTV</sequence>
<dbReference type="SUPFAM" id="SSF56349">
    <property type="entry name" value="DNA breaking-rejoining enzymes"/>
    <property type="match status" value="1"/>
</dbReference>
<feature type="domain" description="Tyr recombinase" evidence="5">
    <location>
        <begin position="173"/>
        <end position="332"/>
    </location>
</feature>
<name>A0A2K1QCP5_9GAMM</name>
<evidence type="ECO:0000259" key="6">
    <source>
        <dbReference type="PROSITE" id="PS51900"/>
    </source>
</evidence>
<dbReference type="InterPro" id="IPR044068">
    <property type="entry name" value="CB"/>
</dbReference>
<dbReference type="InterPro" id="IPR002104">
    <property type="entry name" value="Integrase_catalytic"/>
</dbReference>
<dbReference type="Gene3D" id="1.10.443.10">
    <property type="entry name" value="Intergrase catalytic core"/>
    <property type="match status" value="1"/>
</dbReference>
<evidence type="ECO:0000259" key="5">
    <source>
        <dbReference type="PROSITE" id="PS51898"/>
    </source>
</evidence>
<evidence type="ECO:0000256" key="2">
    <source>
        <dbReference type="ARBA" id="ARBA00023125"/>
    </source>
</evidence>
<gene>
    <name evidence="7" type="ORF">COO59_02480</name>
</gene>
<dbReference type="InterPro" id="IPR050090">
    <property type="entry name" value="Tyrosine_recombinase_XerCD"/>
</dbReference>
<keyword evidence="8" id="KW-1185">Reference proteome</keyword>
<keyword evidence="2 4" id="KW-0238">DNA-binding</keyword>
<keyword evidence="1" id="KW-0229">DNA integration</keyword>
<proteinExistence type="predicted"/>
<evidence type="ECO:0000256" key="4">
    <source>
        <dbReference type="PROSITE-ProRule" id="PRU01248"/>
    </source>
</evidence>
<dbReference type="Pfam" id="PF24624">
    <property type="entry name" value="Int_N"/>
    <property type="match status" value="1"/>
</dbReference>
<organism evidence="7 8">
    <name type="scientific">Mixta theicola</name>
    <dbReference type="NCBI Taxonomy" id="1458355"/>
    <lineage>
        <taxon>Bacteria</taxon>
        <taxon>Pseudomonadati</taxon>
        <taxon>Pseudomonadota</taxon>
        <taxon>Gammaproteobacteria</taxon>
        <taxon>Enterobacterales</taxon>
        <taxon>Erwiniaceae</taxon>
        <taxon>Mixta</taxon>
    </lineage>
</organism>
<dbReference type="InterPro" id="IPR013762">
    <property type="entry name" value="Integrase-like_cat_sf"/>
</dbReference>